<sequence>MRIENWESGIGRWESGIGNRLWWENAIADGCGGKMRSQMAVVGKCDRRWLWWENAIADGCGRKMRSQMAVVGKCDRHRRRRILEVAGSRGWKSCSPLAFGEG</sequence>
<proteinExistence type="predicted"/>
<keyword evidence="2" id="KW-1185">Reference proteome</keyword>
<gene>
    <name evidence="1" type="ORF">LYNGBM3L_50610</name>
</gene>
<protein>
    <submittedName>
        <fullName evidence="1">Uncharacterized protein</fullName>
    </submittedName>
</protein>
<reference evidence="2" key="1">
    <citation type="journal article" date="2011" name="Proc. Natl. Acad. Sci. U.S.A.">
        <title>Genomic insights into the physiology and ecology of the marine filamentous cyanobacterium Lyngbya majuscula.</title>
        <authorList>
            <person name="Jones A.C."/>
            <person name="Monroe E.A."/>
            <person name="Podell S."/>
            <person name="Hess W.R."/>
            <person name="Klages S."/>
            <person name="Esquenazi E."/>
            <person name="Niessen S."/>
            <person name="Hoover H."/>
            <person name="Rothmann M."/>
            <person name="Lasken R.S."/>
            <person name="Yates J.R.III."/>
            <person name="Reinhardt R."/>
            <person name="Kube M."/>
            <person name="Burkart M.D."/>
            <person name="Allen E.E."/>
            <person name="Dorrestein P.C."/>
            <person name="Gerwick W.H."/>
            <person name="Gerwick L."/>
        </authorList>
    </citation>
    <scope>NUCLEOTIDE SEQUENCE [LARGE SCALE GENOMIC DNA]</scope>
    <source>
        <strain evidence="2">3L</strain>
    </source>
</reference>
<dbReference type="AlphaFoldDB" id="F4XY01"/>
<name>F4XY01_9CYAN</name>
<accession>F4XY01</accession>
<dbReference type="EMBL" id="GL890953">
    <property type="protein sequence ID" value="EGJ30507.1"/>
    <property type="molecule type" value="Genomic_DNA"/>
</dbReference>
<dbReference type="HOGENOM" id="CLU_2274167_0_0_3"/>
<evidence type="ECO:0000313" key="2">
    <source>
        <dbReference type="Proteomes" id="UP000003959"/>
    </source>
</evidence>
<dbReference type="Proteomes" id="UP000003959">
    <property type="component" value="Unassembled WGS sequence"/>
</dbReference>
<evidence type="ECO:0000313" key="1">
    <source>
        <dbReference type="EMBL" id="EGJ30507.1"/>
    </source>
</evidence>
<organism evidence="1 2">
    <name type="scientific">Moorena producens 3L</name>
    <dbReference type="NCBI Taxonomy" id="489825"/>
    <lineage>
        <taxon>Bacteria</taxon>
        <taxon>Bacillati</taxon>
        <taxon>Cyanobacteriota</taxon>
        <taxon>Cyanophyceae</taxon>
        <taxon>Coleofasciculales</taxon>
        <taxon>Coleofasciculaceae</taxon>
        <taxon>Moorena</taxon>
    </lineage>
</organism>
<dbReference type="RefSeq" id="WP_009149905.1">
    <property type="nucleotide sequence ID" value="NZ_GL890953.1"/>
</dbReference>